<dbReference type="InterPro" id="IPR011008">
    <property type="entry name" value="Dimeric_a/b-barrel"/>
</dbReference>
<dbReference type="InterPro" id="IPR007138">
    <property type="entry name" value="ABM_dom"/>
</dbReference>
<reference evidence="2 3" key="1">
    <citation type="submission" date="2020-01" db="EMBL/GenBank/DDBJ databases">
        <title>Sulfitobacter sediminilitoris sp. nov., isolated from a tidal flat.</title>
        <authorList>
            <person name="Park S."/>
            <person name="Yoon J.-H."/>
        </authorList>
    </citation>
    <scope>NUCLEOTIDE SEQUENCE [LARGE SCALE GENOMIC DNA]</scope>
    <source>
        <strain evidence="2 3">JBTF-M27</strain>
    </source>
</reference>
<dbReference type="RefSeq" id="WP_164353776.1">
    <property type="nucleotide sequence ID" value="NZ_JAABNT010000005.1"/>
</dbReference>
<dbReference type="EMBL" id="JAABNT010000005">
    <property type="protein sequence ID" value="NEK22853.1"/>
    <property type="molecule type" value="Genomic_DNA"/>
</dbReference>
<sequence length="98" mass="10672">MHTLTAIIRARKGSEATVRAELLKVGAFARDHEPETIGFFVAQDPDDPCLFTTYERFTDKAAMERHNNGAGSQGFFAAAGDLLDGEVTVVTASEVWPE</sequence>
<organism evidence="2 3">
    <name type="scientific">Sulfitobacter sediminilitoris</name>
    <dbReference type="NCBI Taxonomy" id="2698830"/>
    <lineage>
        <taxon>Bacteria</taxon>
        <taxon>Pseudomonadati</taxon>
        <taxon>Pseudomonadota</taxon>
        <taxon>Alphaproteobacteria</taxon>
        <taxon>Rhodobacterales</taxon>
        <taxon>Roseobacteraceae</taxon>
        <taxon>Sulfitobacter</taxon>
    </lineage>
</organism>
<dbReference type="Gene3D" id="3.30.70.100">
    <property type="match status" value="1"/>
</dbReference>
<dbReference type="AlphaFoldDB" id="A0A6P0CEE1"/>
<evidence type="ECO:0000259" key="1">
    <source>
        <dbReference type="PROSITE" id="PS51725"/>
    </source>
</evidence>
<proteinExistence type="predicted"/>
<gene>
    <name evidence="2" type="ORF">GV827_10610</name>
</gene>
<dbReference type="Proteomes" id="UP000468591">
    <property type="component" value="Unassembled WGS sequence"/>
</dbReference>
<evidence type="ECO:0000313" key="3">
    <source>
        <dbReference type="Proteomes" id="UP000468591"/>
    </source>
</evidence>
<accession>A0A6P0CEE1</accession>
<protein>
    <submittedName>
        <fullName evidence="2">Antibiotic biosynthesis monooxygenase</fullName>
    </submittedName>
</protein>
<dbReference type="SUPFAM" id="SSF54909">
    <property type="entry name" value="Dimeric alpha+beta barrel"/>
    <property type="match status" value="1"/>
</dbReference>
<keyword evidence="2" id="KW-0503">Monooxygenase</keyword>
<keyword evidence="2" id="KW-0560">Oxidoreductase</keyword>
<feature type="domain" description="ABM" evidence="1">
    <location>
        <begin position="2"/>
        <end position="91"/>
    </location>
</feature>
<comment type="caution">
    <text evidence="2">The sequence shown here is derived from an EMBL/GenBank/DDBJ whole genome shotgun (WGS) entry which is preliminary data.</text>
</comment>
<keyword evidence="3" id="KW-1185">Reference proteome</keyword>
<evidence type="ECO:0000313" key="2">
    <source>
        <dbReference type="EMBL" id="NEK22853.1"/>
    </source>
</evidence>
<dbReference type="Pfam" id="PF03992">
    <property type="entry name" value="ABM"/>
    <property type="match status" value="1"/>
</dbReference>
<dbReference type="PROSITE" id="PS51725">
    <property type="entry name" value="ABM"/>
    <property type="match status" value="1"/>
</dbReference>
<dbReference type="GO" id="GO:0004497">
    <property type="term" value="F:monooxygenase activity"/>
    <property type="evidence" value="ECO:0007669"/>
    <property type="project" value="UniProtKB-KW"/>
</dbReference>
<name>A0A6P0CEE1_9RHOB</name>